<dbReference type="PANTHER" id="PTHR36302">
    <property type="entry name" value="BLR7088 PROTEIN"/>
    <property type="match status" value="1"/>
</dbReference>
<keyword evidence="1" id="KW-0732">Signal</keyword>
<organism evidence="2 3">
    <name type="scientific">Bisgaard Taxon 45</name>
    <dbReference type="NCBI Taxonomy" id="304289"/>
    <lineage>
        <taxon>Bacteria</taxon>
        <taxon>Pseudomonadati</taxon>
        <taxon>Pseudomonadota</taxon>
        <taxon>Gammaproteobacteria</taxon>
        <taxon>Pasteurellales</taxon>
        <taxon>Pasteurellaceae</taxon>
    </lineage>
</organism>
<gene>
    <name evidence="2" type="ORF">O7M46_05545</name>
</gene>
<evidence type="ECO:0000313" key="2">
    <source>
        <dbReference type="EMBL" id="MDP9500416.1"/>
    </source>
</evidence>
<name>A0ABT9KEC7_9PAST</name>
<feature type="signal peptide" evidence="1">
    <location>
        <begin position="1"/>
        <end position="22"/>
    </location>
</feature>
<evidence type="ECO:0000256" key="1">
    <source>
        <dbReference type="SAM" id="SignalP"/>
    </source>
</evidence>
<accession>A0ABT9KEC7</accession>
<proteinExistence type="predicted"/>
<keyword evidence="3" id="KW-1185">Reference proteome</keyword>
<dbReference type="InterPro" id="IPR036182">
    <property type="entry name" value="PCuAC_sf"/>
</dbReference>
<evidence type="ECO:0000313" key="3">
    <source>
        <dbReference type="Proteomes" id="UP001224083"/>
    </source>
</evidence>
<sequence length="136" mass="15151">MMPLRSFLCMLFSLCLPTTLLAHIQVEHPIVFATQAGEPSAVFMDLHNHSQEPVQLAFVQSKVKSRLALHGMQKGHMIDLPTILIPPHSTVQLKRGGLHIMVFDLEQSLQVGEQYPLSLFFDNGEVIEIKANVVAP</sequence>
<dbReference type="EMBL" id="JAQAHH010000006">
    <property type="protein sequence ID" value="MDP9500416.1"/>
    <property type="molecule type" value="Genomic_DNA"/>
</dbReference>
<dbReference type="Gene3D" id="2.60.40.1890">
    <property type="entry name" value="PCu(A)C copper chaperone"/>
    <property type="match status" value="1"/>
</dbReference>
<dbReference type="SUPFAM" id="SSF110087">
    <property type="entry name" value="DR1885-like metal-binding protein"/>
    <property type="match status" value="1"/>
</dbReference>
<feature type="chain" id="PRO_5045802492" evidence="1">
    <location>
        <begin position="23"/>
        <end position="136"/>
    </location>
</feature>
<dbReference type="PANTHER" id="PTHR36302:SF1">
    <property type="entry name" value="COPPER CHAPERONE PCU(A)C"/>
    <property type="match status" value="1"/>
</dbReference>
<dbReference type="InterPro" id="IPR058248">
    <property type="entry name" value="Lxx211020-like"/>
</dbReference>
<protein>
    <submittedName>
        <fullName evidence="2">Copper chaperone PCu(A)C</fullName>
    </submittedName>
</protein>
<reference evidence="2 3" key="1">
    <citation type="submission" date="2022-12" db="EMBL/GenBank/DDBJ databases">
        <title>Genome sequence of Pasteurellaceae Bisgaard Taxon 45.</title>
        <authorList>
            <person name="Foggin C."/>
            <person name="Rosen L.E."/>
            <person name="Henton M."/>
            <person name="Buys A."/>
            <person name="Floyd T."/>
            <person name="Turner A.D."/>
            <person name="Tarbin J."/>
            <person name="Lloyd A.S."/>
            <person name="Chaitezvi C."/>
            <person name="Ellis R.J."/>
            <person name="Roberts H.C."/>
            <person name="Dastjerdi A."/>
            <person name="Nunez A."/>
            <person name="Van Vliet A.H."/>
            <person name="Steinbach F."/>
        </authorList>
    </citation>
    <scope>NUCLEOTIDE SEQUENCE [LARGE SCALE GENOMIC DNA]</scope>
    <source>
        <strain evidence="2 3">VF20HR</strain>
    </source>
</reference>
<comment type="caution">
    <text evidence="2">The sequence shown here is derived from an EMBL/GenBank/DDBJ whole genome shotgun (WGS) entry which is preliminary data.</text>
</comment>
<dbReference type="Pfam" id="PF04314">
    <property type="entry name" value="PCuAC"/>
    <property type="match status" value="1"/>
</dbReference>
<dbReference type="Proteomes" id="UP001224083">
    <property type="component" value="Unassembled WGS sequence"/>
</dbReference>
<dbReference type="InterPro" id="IPR007410">
    <property type="entry name" value="LpqE-like"/>
</dbReference>